<keyword evidence="2" id="KW-1185">Reference proteome</keyword>
<organism evidence="1 2">
    <name type="scientific">Karstenula rhodostoma CBS 690.94</name>
    <dbReference type="NCBI Taxonomy" id="1392251"/>
    <lineage>
        <taxon>Eukaryota</taxon>
        <taxon>Fungi</taxon>
        <taxon>Dikarya</taxon>
        <taxon>Ascomycota</taxon>
        <taxon>Pezizomycotina</taxon>
        <taxon>Dothideomycetes</taxon>
        <taxon>Pleosporomycetidae</taxon>
        <taxon>Pleosporales</taxon>
        <taxon>Massarineae</taxon>
        <taxon>Didymosphaeriaceae</taxon>
        <taxon>Karstenula</taxon>
    </lineage>
</organism>
<reference evidence="1" key="1">
    <citation type="journal article" date="2020" name="Stud. Mycol.">
        <title>101 Dothideomycetes genomes: a test case for predicting lifestyles and emergence of pathogens.</title>
        <authorList>
            <person name="Haridas S."/>
            <person name="Albert R."/>
            <person name="Binder M."/>
            <person name="Bloem J."/>
            <person name="Labutti K."/>
            <person name="Salamov A."/>
            <person name="Andreopoulos B."/>
            <person name="Baker S."/>
            <person name="Barry K."/>
            <person name="Bills G."/>
            <person name="Bluhm B."/>
            <person name="Cannon C."/>
            <person name="Castanera R."/>
            <person name="Culley D."/>
            <person name="Daum C."/>
            <person name="Ezra D."/>
            <person name="Gonzalez J."/>
            <person name="Henrissat B."/>
            <person name="Kuo A."/>
            <person name="Liang C."/>
            <person name="Lipzen A."/>
            <person name="Lutzoni F."/>
            <person name="Magnuson J."/>
            <person name="Mondo S."/>
            <person name="Nolan M."/>
            <person name="Ohm R."/>
            <person name="Pangilinan J."/>
            <person name="Park H.-J."/>
            <person name="Ramirez L."/>
            <person name="Alfaro M."/>
            <person name="Sun H."/>
            <person name="Tritt A."/>
            <person name="Yoshinaga Y."/>
            <person name="Zwiers L.-H."/>
            <person name="Turgeon B."/>
            <person name="Goodwin S."/>
            <person name="Spatafora J."/>
            <person name="Crous P."/>
            <person name="Grigoriev I."/>
        </authorList>
    </citation>
    <scope>NUCLEOTIDE SEQUENCE</scope>
    <source>
        <strain evidence="1">CBS 690.94</strain>
    </source>
</reference>
<gene>
    <name evidence="1" type="ORF">P171DRAFT_430875</name>
</gene>
<dbReference type="EMBL" id="MU001499">
    <property type="protein sequence ID" value="KAF2445460.1"/>
    <property type="molecule type" value="Genomic_DNA"/>
</dbReference>
<protein>
    <submittedName>
        <fullName evidence="1">Uncharacterized protein</fullName>
    </submittedName>
</protein>
<dbReference type="AlphaFoldDB" id="A0A9P4UCS6"/>
<accession>A0A9P4UCS6</accession>
<evidence type="ECO:0000313" key="2">
    <source>
        <dbReference type="Proteomes" id="UP000799764"/>
    </source>
</evidence>
<proteinExistence type="predicted"/>
<dbReference type="Proteomes" id="UP000799764">
    <property type="component" value="Unassembled WGS sequence"/>
</dbReference>
<comment type="caution">
    <text evidence="1">The sequence shown here is derived from an EMBL/GenBank/DDBJ whole genome shotgun (WGS) entry which is preliminary data.</text>
</comment>
<name>A0A9P4UCS6_9PLEO</name>
<sequence>MRVAIFLAVVWFQTVPRQQRIQIARPMCQVTGCLFWMREAAHWAVLERRPAAAGQATDRILRGILGVGEYSYTATLCVSYRVFRRRQLCILLFRDDHFLLPEARLPWRKVVRRGRDGKIEAGRLERKSHG</sequence>
<evidence type="ECO:0000313" key="1">
    <source>
        <dbReference type="EMBL" id="KAF2445460.1"/>
    </source>
</evidence>